<evidence type="ECO:0000256" key="7">
    <source>
        <dbReference type="ARBA" id="ARBA00023160"/>
    </source>
</evidence>
<dbReference type="InterPro" id="IPR008278">
    <property type="entry name" value="4-PPantetheinyl_Trfase_dom"/>
</dbReference>
<name>A0A0W8FVY5_9ZZZZ</name>
<evidence type="ECO:0000256" key="3">
    <source>
        <dbReference type="ARBA" id="ARBA00022723"/>
    </source>
</evidence>
<reference evidence="9" key="1">
    <citation type="journal article" date="2015" name="Proc. Natl. Acad. Sci. U.S.A.">
        <title>Networks of energetic and metabolic interactions define dynamics in microbial communities.</title>
        <authorList>
            <person name="Embree M."/>
            <person name="Liu J.K."/>
            <person name="Al-Bassam M.M."/>
            <person name="Zengler K."/>
        </authorList>
    </citation>
    <scope>NUCLEOTIDE SEQUENCE</scope>
</reference>
<proteinExistence type="inferred from homology"/>
<accession>A0A0W8FVY5</accession>
<comment type="caution">
    <text evidence="9">The sequence shown here is derived from an EMBL/GenBank/DDBJ whole genome shotgun (WGS) entry which is preliminary data.</text>
</comment>
<evidence type="ECO:0000313" key="9">
    <source>
        <dbReference type="EMBL" id="KUG25037.1"/>
    </source>
</evidence>
<dbReference type="EC" id="2.7.8.7" evidence="9"/>
<evidence type="ECO:0000259" key="8">
    <source>
        <dbReference type="Pfam" id="PF01648"/>
    </source>
</evidence>
<protein>
    <submittedName>
        <fullName evidence="9">Holo-acp synthase</fullName>
        <ecNumber evidence="9">2.7.8.7</ecNumber>
    </submittedName>
</protein>
<dbReference type="HAMAP" id="MF_00101">
    <property type="entry name" value="AcpS"/>
    <property type="match status" value="1"/>
</dbReference>
<evidence type="ECO:0000256" key="1">
    <source>
        <dbReference type="ARBA" id="ARBA00022516"/>
    </source>
</evidence>
<keyword evidence="5" id="KW-0460">Magnesium</keyword>
<feature type="domain" description="4'-phosphopantetheinyl transferase" evidence="8">
    <location>
        <begin position="4"/>
        <end position="116"/>
    </location>
</feature>
<keyword evidence="3" id="KW-0479">Metal-binding</keyword>
<dbReference type="NCBIfam" id="TIGR00516">
    <property type="entry name" value="acpS"/>
    <property type="match status" value="1"/>
</dbReference>
<dbReference type="GO" id="GO:0000287">
    <property type="term" value="F:magnesium ion binding"/>
    <property type="evidence" value="ECO:0007669"/>
    <property type="project" value="InterPro"/>
</dbReference>
<dbReference type="GO" id="GO:0006633">
    <property type="term" value="P:fatty acid biosynthetic process"/>
    <property type="evidence" value="ECO:0007669"/>
    <property type="project" value="UniProtKB-KW"/>
</dbReference>
<evidence type="ECO:0000256" key="5">
    <source>
        <dbReference type="ARBA" id="ARBA00022842"/>
    </source>
</evidence>
<keyword evidence="4" id="KW-0276">Fatty acid metabolism</keyword>
<keyword evidence="7" id="KW-0275">Fatty acid biosynthesis</keyword>
<dbReference type="InterPro" id="IPR037143">
    <property type="entry name" value="4-PPantetheinyl_Trfase_dom_sf"/>
</dbReference>
<dbReference type="GO" id="GO:0008897">
    <property type="term" value="F:holo-[acyl-carrier-protein] synthase activity"/>
    <property type="evidence" value="ECO:0007669"/>
    <property type="project" value="UniProtKB-EC"/>
</dbReference>
<dbReference type="InterPro" id="IPR002582">
    <property type="entry name" value="ACPS"/>
</dbReference>
<dbReference type="SUPFAM" id="SSF56214">
    <property type="entry name" value="4'-phosphopantetheinyl transferase"/>
    <property type="match status" value="1"/>
</dbReference>
<dbReference type="EMBL" id="LNQE01000780">
    <property type="protein sequence ID" value="KUG25037.1"/>
    <property type="molecule type" value="Genomic_DNA"/>
</dbReference>
<keyword evidence="2 9" id="KW-0808">Transferase</keyword>
<gene>
    <name evidence="9" type="ORF">ASZ90_005149</name>
</gene>
<keyword evidence="1" id="KW-0444">Lipid biosynthesis</keyword>
<evidence type="ECO:0000256" key="2">
    <source>
        <dbReference type="ARBA" id="ARBA00022679"/>
    </source>
</evidence>
<sequence length="128" mass="14598">MVLGIGIDIIEIQRIKQSVEKFGDHFLNKIFTQGELDYSLSKKNKYQHLAARFAAKEAIAKSLAGGDNKGFRWKDIEIYNEKNGLPQVRLNGDLRKFISNDKSLKITMSHSDNYVTCFAILFQKNADN</sequence>
<organism evidence="9">
    <name type="scientific">hydrocarbon metagenome</name>
    <dbReference type="NCBI Taxonomy" id="938273"/>
    <lineage>
        <taxon>unclassified sequences</taxon>
        <taxon>metagenomes</taxon>
        <taxon>ecological metagenomes</taxon>
    </lineage>
</organism>
<evidence type="ECO:0000256" key="4">
    <source>
        <dbReference type="ARBA" id="ARBA00022832"/>
    </source>
</evidence>
<dbReference type="AlphaFoldDB" id="A0A0W8FVY5"/>
<evidence type="ECO:0000256" key="6">
    <source>
        <dbReference type="ARBA" id="ARBA00023098"/>
    </source>
</evidence>
<dbReference type="Pfam" id="PF01648">
    <property type="entry name" value="ACPS"/>
    <property type="match status" value="1"/>
</dbReference>
<dbReference type="Gene3D" id="3.90.470.20">
    <property type="entry name" value="4'-phosphopantetheinyl transferase domain"/>
    <property type="match status" value="1"/>
</dbReference>
<dbReference type="InterPro" id="IPR004568">
    <property type="entry name" value="Ppantetheine-prot_Trfase_dom"/>
</dbReference>
<dbReference type="NCBIfam" id="TIGR00556">
    <property type="entry name" value="pantethn_trn"/>
    <property type="match status" value="1"/>
</dbReference>
<keyword evidence="6" id="KW-0443">Lipid metabolism</keyword>